<organism evidence="1 2">
    <name type="scientific">Desulfoglaeba alkanexedens ALDC</name>
    <dbReference type="NCBI Taxonomy" id="980445"/>
    <lineage>
        <taxon>Bacteria</taxon>
        <taxon>Pseudomonadati</taxon>
        <taxon>Thermodesulfobacteriota</taxon>
        <taxon>Syntrophobacteria</taxon>
        <taxon>Syntrophobacterales</taxon>
        <taxon>Syntrophobacteraceae</taxon>
        <taxon>Desulfoglaeba</taxon>
    </lineage>
</organism>
<evidence type="ECO:0000313" key="1">
    <source>
        <dbReference type="EMBL" id="QCQ23146.1"/>
    </source>
</evidence>
<dbReference type="RefSeq" id="WP_137425426.1">
    <property type="nucleotide sequence ID" value="NZ_CP040098.1"/>
</dbReference>
<dbReference type="EMBL" id="CP040098">
    <property type="protein sequence ID" value="QCQ23146.1"/>
    <property type="molecule type" value="Genomic_DNA"/>
</dbReference>
<dbReference type="KEGG" id="dax:FDQ92_13770"/>
<dbReference type="Proteomes" id="UP000298602">
    <property type="component" value="Chromosome"/>
</dbReference>
<protein>
    <submittedName>
        <fullName evidence="1">Uncharacterized protein</fullName>
    </submittedName>
</protein>
<keyword evidence="2" id="KW-1185">Reference proteome</keyword>
<reference evidence="1 2" key="1">
    <citation type="submission" date="2019-05" db="EMBL/GenBank/DDBJ databases">
        <title>The Complete Genome Sequence of the n-alkane-degrading Desulfoglaeba alkanexedens ALDC reveals multiple alkylsuccinate synthase gene clusters.</title>
        <authorList>
            <person name="Callaghan A.V."/>
            <person name="Davidova I.A."/>
            <person name="Duncan K.E."/>
            <person name="Morris B."/>
            <person name="McInerney M.J."/>
        </authorList>
    </citation>
    <scope>NUCLEOTIDE SEQUENCE [LARGE SCALE GENOMIC DNA]</scope>
    <source>
        <strain evidence="1 2">ALDC</strain>
    </source>
</reference>
<gene>
    <name evidence="1" type="ORF">FDQ92_13770</name>
</gene>
<name>A0A4P8L545_9BACT</name>
<dbReference type="OrthoDB" id="5504338at2"/>
<proteinExistence type="predicted"/>
<accession>A0A4P8L545</accession>
<reference evidence="1 2" key="2">
    <citation type="submission" date="2019-05" db="EMBL/GenBank/DDBJ databases">
        <authorList>
            <person name="Suflita J.M."/>
            <person name="Marks C.R."/>
        </authorList>
    </citation>
    <scope>NUCLEOTIDE SEQUENCE [LARGE SCALE GENOMIC DNA]</scope>
    <source>
        <strain evidence="1 2">ALDC</strain>
    </source>
</reference>
<dbReference type="AlphaFoldDB" id="A0A4P8L545"/>
<sequence>MGDVIRFERGGEGRENLIVDRPIAFRRGDWAAGEALLCLREESRNYEAHRAEAPARPGHRHIRSLPNAFKLGGGCHYTALGLYRHRENEAAMRRVYRLAGCMECVTGVPTPVLRTDLLRRFYDFILSEREALQVAWRGSVDRYLLPLHRCHYSHETFFNRAAAAPSLKDLFQTIETETGRQFDLLAAHYVIYVPESFGA</sequence>
<evidence type="ECO:0000313" key="2">
    <source>
        <dbReference type="Proteomes" id="UP000298602"/>
    </source>
</evidence>